<dbReference type="PROSITE" id="PS51257">
    <property type="entry name" value="PROKAR_LIPOPROTEIN"/>
    <property type="match status" value="1"/>
</dbReference>
<evidence type="ECO:0000313" key="6">
    <source>
        <dbReference type="EMBL" id="ORA24602.1"/>
    </source>
</evidence>
<keyword evidence="5" id="KW-0732">Signal</keyword>
<dbReference type="RefSeq" id="WP_083170010.1">
    <property type="nucleotide sequence ID" value="NZ_MVHF01000056.1"/>
</dbReference>
<evidence type="ECO:0000256" key="1">
    <source>
        <dbReference type="ARBA" id="ARBA00007534"/>
    </source>
</evidence>
<comment type="similarity">
    <text evidence="1">Belongs to the cutinase family.</text>
</comment>
<keyword evidence="3" id="KW-0378">Hydrolase</keyword>
<keyword evidence="4" id="KW-1015">Disulfide bond</keyword>
<dbReference type="Gene3D" id="3.40.50.1820">
    <property type="entry name" value="alpha/beta hydrolase"/>
    <property type="match status" value="1"/>
</dbReference>
<keyword evidence="7" id="KW-1185">Reference proteome</keyword>
<dbReference type="InterPro" id="IPR000675">
    <property type="entry name" value="Cutinase/axe"/>
</dbReference>
<dbReference type="OrthoDB" id="3690529at2"/>
<keyword evidence="2" id="KW-0719">Serine esterase</keyword>
<proteinExistence type="inferred from homology"/>
<dbReference type="SMART" id="SM01110">
    <property type="entry name" value="Cutinase"/>
    <property type="match status" value="1"/>
</dbReference>
<dbReference type="PANTHER" id="PTHR33630:SF9">
    <property type="entry name" value="CUTINASE 4"/>
    <property type="match status" value="1"/>
</dbReference>
<dbReference type="PANTHER" id="PTHR33630">
    <property type="entry name" value="CUTINASE RV1984C-RELATED-RELATED"/>
    <property type="match status" value="1"/>
</dbReference>
<evidence type="ECO:0000256" key="2">
    <source>
        <dbReference type="ARBA" id="ARBA00022487"/>
    </source>
</evidence>
<organism evidence="6 7">
    <name type="scientific">Mycobacterium aquaticum</name>
    <dbReference type="NCBI Taxonomy" id="1927124"/>
    <lineage>
        <taxon>Bacteria</taxon>
        <taxon>Bacillati</taxon>
        <taxon>Actinomycetota</taxon>
        <taxon>Actinomycetes</taxon>
        <taxon>Mycobacteriales</taxon>
        <taxon>Mycobacteriaceae</taxon>
        <taxon>Mycobacterium</taxon>
    </lineage>
</organism>
<dbReference type="Pfam" id="PF01083">
    <property type="entry name" value="Cutinase"/>
    <property type="match status" value="1"/>
</dbReference>
<evidence type="ECO:0000256" key="3">
    <source>
        <dbReference type="ARBA" id="ARBA00022801"/>
    </source>
</evidence>
<dbReference type="STRING" id="1927124.BST13_33860"/>
<dbReference type="AlphaFoldDB" id="A0A1X0A3M2"/>
<comment type="caution">
    <text evidence="6">The sequence shown here is derived from an EMBL/GenBank/DDBJ whole genome shotgun (WGS) entry which is preliminary data.</text>
</comment>
<gene>
    <name evidence="6" type="ORF">BST13_33860</name>
</gene>
<evidence type="ECO:0000256" key="5">
    <source>
        <dbReference type="SAM" id="SignalP"/>
    </source>
</evidence>
<evidence type="ECO:0000256" key="4">
    <source>
        <dbReference type="ARBA" id="ARBA00023157"/>
    </source>
</evidence>
<dbReference type="EMBL" id="MVHF01000056">
    <property type="protein sequence ID" value="ORA24602.1"/>
    <property type="molecule type" value="Genomic_DNA"/>
</dbReference>
<protein>
    <submittedName>
        <fullName evidence="6">Cutinase family protein</fullName>
    </submittedName>
</protein>
<dbReference type="GO" id="GO:0052689">
    <property type="term" value="F:carboxylic ester hydrolase activity"/>
    <property type="evidence" value="ECO:0007669"/>
    <property type="project" value="UniProtKB-KW"/>
</dbReference>
<feature type="chain" id="PRO_5038486117" evidence="5">
    <location>
        <begin position="23"/>
        <end position="208"/>
    </location>
</feature>
<dbReference type="InterPro" id="IPR029058">
    <property type="entry name" value="AB_hydrolase_fold"/>
</dbReference>
<accession>A0A1X0A3M2</accession>
<feature type="signal peptide" evidence="5">
    <location>
        <begin position="1"/>
        <end position="22"/>
    </location>
</feature>
<reference evidence="6 7" key="1">
    <citation type="submission" date="2017-02" db="EMBL/GenBank/DDBJ databases">
        <title>The new phylogeny of genus Mycobacterium.</title>
        <authorList>
            <person name="Tortoli E."/>
            <person name="Trovato A."/>
            <person name="Cirillo D.M."/>
        </authorList>
    </citation>
    <scope>NUCLEOTIDE SEQUENCE [LARGE SCALE GENOMIC DNA]</scope>
    <source>
        <strain evidence="6 7">RW6</strain>
    </source>
</reference>
<dbReference type="Proteomes" id="UP000192448">
    <property type="component" value="Unassembled WGS sequence"/>
</dbReference>
<name>A0A1X0A3M2_9MYCO</name>
<sequence>MKSYICTAVVAAVCALSAACIAAPPASAAACPDIEVVFARGTTQPPGLGEVGQAFVDSLASKVGARSVEAYAVDYPATWDFDTGMPDGSSDASGHIQSIAATCPKTRMVLGGYSQGAGVISLTTTGMPPQIADHVAAVVLFGNLESAYAATLMHGPLPSIGPAYTGKTIDVCVPNDLICSDGQDWGAHTAYVQTGRVDEAAGFAASRL</sequence>
<dbReference type="SUPFAM" id="SSF53474">
    <property type="entry name" value="alpha/beta-Hydrolases"/>
    <property type="match status" value="1"/>
</dbReference>
<evidence type="ECO:0000313" key="7">
    <source>
        <dbReference type="Proteomes" id="UP000192448"/>
    </source>
</evidence>